<dbReference type="PANTHER" id="PTHR23537">
    <property type="match status" value="1"/>
</dbReference>
<sequence length="414" mass="45155">MTYGKTYDSPFCSGKFLIMSTNRLHISPRYQVILAGICALILTVGIARFAYTPFLPVMLSETSLDKFTGGWLATFNYIGYLSGVVLISFLTSLKTKFLFYRINLILAVLSTLLMAITTDMVLWSILRFIGGLSSTAGIILAAGFVMGWLKQNGYKSALGIHFSGLGLGIAIPGIVIVIITPYFNWAEQWLIMGVFGILFFLPAWFLMPKPALQNAPTADFTAPNTKWMRLMIAAYACAGVGYVISATFIVAILEGMPSLSGHGNIIWVMLGVAAIPSCIIWDKVAERIGETRAIITAYSMILLSILIPLFSESLLLNVLGALLFGATFAGIVSLMLVYVGHKFPHNPAKAMAKLTISYGIAQLIAPALAGYLSTLTGNYLSSLWMAAAVMSTGIFFVWRIQRFEEKLLIKTSTH</sequence>
<keyword evidence="2 4" id="KW-1133">Transmembrane helix</keyword>
<gene>
    <name evidence="6" type="ORF">A9E74_00511</name>
</gene>
<feature type="transmembrane region" description="Helical" evidence="4">
    <location>
        <begin position="351"/>
        <end position="373"/>
    </location>
</feature>
<dbReference type="Proteomes" id="UP000094379">
    <property type="component" value="Unassembled WGS sequence"/>
</dbReference>
<keyword evidence="3 4" id="KW-0472">Membrane</keyword>
<proteinExistence type="predicted"/>
<feature type="transmembrane region" description="Helical" evidence="4">
    <location>
        <begin position="161"/>
        <end position="183"/>
    </location>
</feature>
<dbReference type="PANTHER" id="PTHR23537:SF1">
    <property type="entry name" value="SUGAR TRANSPORTER"/>
    <property type="match status" value="1"/>
</dbReference>
<name>A0A1E3GVM7_9GAMM</name>
<dbReference type="InterPro" id="IPR020846">
    <property type="entry name" value="MFS_dom"/>
</dbReference>
<dbReference type="InterPro" id="IPR036259">
    <property type="entry name" value="MFS_trans_sf"/>
</dbReference>
<reference evidence="6 7" key="1">
    <citation type="submission" date="2016-07" db="EMBL/GenBank/DDBJ databases">
        <title>Draft Genome Sequence of Methylophaga muralis Bur 1.</title>
        <authorList>
            <person name="Vasilenko O.V."/>
            <person name="Doronina N.V."/>
            <person name="Shmareva M.N."/>
            <person name="Tarlachkov S.V."/>
            <person name="Mustakhimov I."/>
            <person name="Trotsenko Y.A."/>
        </authorList>
    </citation>
    <scope>NUCLEOTIDE SEQUENCE [LARGE SCALE GENOMIC DNA]</scope>
    <source>
        <strain evidence="6 7">Bur 1</strain>
    </source>
</reference>
<feature type="transmembrane region" description="Helical" evidence="4">
    <location>
        <begin position="32"/>
        <end position="51"/>
    </location>
</feature>
<accession>A0A1E3GVM7</accession>
<comment type="caution">
    <text evidence="6">The sequence shown here is derived from an EMBL/GenBank/DDBJ whole genome shotgun (WGS) entry which is preliminary data.</text>
</comment>
<evidence type="ECO:0000259" key="5">
    <source>
        <dbReference type="PROSITE" id="PS50850"/>
    </source>
</evidence>
<organism evidence="6 7">
    <name type="scientific">Methylophaga muralis</name>
    <dbReference type="NCBI Taxonomy" id="291169"/>
    <lineage>
        <taxon>Bacteria</taxon>
        <taxon>Pseudomonadati</taxon>
        <taxon>Pseudomonadota</taxon>
        <taxon>Gammaproteobacteria</taxon>
        <taxon>Thiotrichales</taxon>
        <taxon>Piscirickettsiaceae</taxon>
        <taxon>Methylophaga</taxon>
    </lineage>
</organism>
<dbReference type="STRING" id="291169.A9E74_00511"/>
<feature type="transmembrane region" description="Helical" evidence="4">
    <location>
        <begin position="265"/>
        <end position="281"/>
    </location>
</feature>
<evidence type="ECO:0000256" key="1">
    <source>
        <dbReference type="ARBA" id="ARBA00022692"/>
    </source>
</evidence>
<keyword evidence="7" id="KW-1185">Reference proteome</keyword>
<dbReference type="Pfam" id="PF06779">
    <property type="entry name" value="MFS_4"/>
    <property type="match status" value="1"/>
</dbReference>
<feature type="domain" description="Major facilitator superfamily (MFS) profile" evidence="5">
    <location>
        <begin position="31"/>
        <end position="405"/>
    </location>
</feature>
<feature type="transmembrane region" description="Helical" evidence="4">
    <location>
        <begin position="316"/>
        <end position="339"/>
    </location>
</feature>
<keyword evidence="1 4" id="KW-0812">Transmembrane</keyword>
<feature type="transmembrane region" description="Helical" evidence="4">
    <location>
        <begin position="189"/>
        <end position="207"/>
    </location>
</feature>
<dbReference type="GO" id="GO:0005886">
    <property type="term" value="C:plasma membrane"/>
    <property type="evidence" value="ECO:0007669"/>
    <property type="project" value="TreeGrafter"/>
</dbReference>
<dbReference type="AlphaFoldDB" id="A0A1E3GVM7"/>
<protein>
    <submittedName>
        <fullName evidence="6">Major Facilitator Superfamily protein</fullName>
    </submittedName>
</protein>
<evidence type="ECO:0000256" key="3">
    <source>
        <dbReference type="ARBA" id="ARBA00023136"/>
    </source>
</evidence>
<feature type="transmembrane region" description="Helical" evidence="4">
    <location>
        <begin position="293"/>
        <end position="310"/>
    </location>
</feature>
<feature type="transmembrane region" description="Helical" evidence="4">
    <location>
        <begin position="379"/>
        <end position="398"/>
    </location>
</feature>
<dbReference type="PROSITE" id="PS50850">
    <property type="entry name" value="MFS"/>
    <property type="match status" value="1"/>
</dbReference>
<evidence type="ECO:0000256" key="2">
    <source>
        <dbReference type="ARBA" id="ARBA00022989"/>
    </source>
</evidence>
<dbReference type="InterPro" id="IPR010645">
    <property type="entry name" value="MFS_4"/>
</dbReference>
<evidence type="ECO:0000256" key="4">
    <source>
        <dbReference type="SAM" id="Phobius"/>
    </source>
</evidence>
<dbReference type="SUPFAM" id="SSF103473">
    <property type="entry name" value="MFS general substrate transporter"/>
    <property type="match status" value="1"/>
</dbReference>
<feature type="transmembrane region" description="Helical" evidence="4">
    <location>
        <begin position="128"/>
        <end position="149"/>
    </location>
</feature>
<feature type="transmembrane region" description="Helical" evidence="4">
    <location>
        <begin position="98"/>
        <end position="116"/>
    </location>
</feature>
<dbReference type="EMBL" id="MCRI01000002">
    <property type="protein sequence ID" value="ODN68005.1"/>
    <property type="molecule type" value="Genomic_DNA"/>
</dbReference>
<dbReference type="GO" id="GO:0022857">
    <property type="term" value="F:transmembrane transporter activity"/>
    <property type="evidence" value="ECO:0007669"/>
    <property type="project" value="InterPro"/>
</dbReference>
<dbReference type="PATRIC" id="fig|291169.3.peg.518"/>
<evidence type="ECO:0000313" key="7">
    <source>
        <dbReference type="Proteomes" id="UP000094379"/>
    </source>
</evidence>
<evidence type="ECO:0000313" key="6">
    <source>
        <dbReference type="EMBL" id="ODN68005.1"/>
    </source>
</evidence>
<feature type="transmembrane region" description="Helical" evidence="4">
    <location>
        <begin position="227"/>
        <end position="253"/>
    </location>
</feature>
<feature type="transmembrane region" description="Helical" evidence="4">
    <location>
        <begin position="71"/>
        <end position="91"/>
    </location>
</feature>
<dbReference type="Gene3D" id="1.20.1250.20">
    <property type="entry name" value="MFS general substrate transporter like domains"/>
    <property type="match status" value="2"/>
</dbReference>